<accession>A0ACB0JQ54</accession>
<keyword evidence="2" id="KW-1185">Reference proteome</keyword>
<name>A0ACB0JQ54_TRIPR</name>
<dbReference type="EMBL" id="CASHSV030000098">
    <property type="protein sequence ID" value="CAJ2645542.1"/>
    <property type="molecule type" value="Genomic_DNA"/>
</dbReference>
<protein>
    <submittedName>
        <fullName evidence="1">Uncharacterized protein</fullName>
    </submittedName>
</protein>
<proteinExistence type="predicted"/>
<sequence>MAENLNSWFQHLLLRSPTRPLIVLHRKEPCISDSLTLSLSPIQSIFCHASLRSGTSAEAWVGDAGGAYSNGHHLVSDAFDQQGARGLHNLSFWICASSVMSSGAGGLQNQAARQVCVFLSYSLSFQLLP</sequence>
<reference evidence="1" key="1">
    <citation type="submission" date="2023-10" db="EMBL/GenBank/DDBJ databases">
        <authorList>
            <person name="Rodriguez Cubillos JULIANA M."/>
            <person name="De Vega J."/>
        </authorList>
    </citation>
    <scope>NUCLEOTIDE SEQUENCE</scope>
</reference>
<comment type="caution">
    <text evidence="1">The sequence shown here is derived from an EMBL/GenBank/DDBJ whole genome shotgun (WGS) entry which is preliminary data.</text>
</comment>
<evidence type="ECO:0000313" key="2">
    <source>
        <dbReference type="Proteomes" id="UP001177021"/>
    </source>
</evidence>
<gene>
    <name evidence="1" type="ORF">MILVUS5_LOCUS14422</name>
</gene>
<evidence type="ECO:0000313" key="1">
    <source>
        <dbReference type="EMBL" id="CAJ2645542.1"/>
    </source>
</evidence>
<organism evidence="1 2">
    <name type="scientific">Trifolium pratense</name>
    <name type="common">Red clover</name>
    <dbReference type="NCBI Taxonomy" id="57577"/>
    <lineage>
        <taxon>Eukaryota</taxon>
        <taxon>Viridiplantae</taxon>
        <taxon>Streptophyta</taxon>
        <taxon>Embryophyta</taxon>
        <taxon>Tracheophyta</taxon>
        <taxon>Spermatophyta</taxon>
        <taxon>Magnoliopsida</taxon>
        <taxon>eudicotyledons</taxon>
        <taxon>Gunneridae</taxon>
        <taxon>Pentapetalae</taxon>
        <taxon>rosids</taxon>
        <taxon>fabids</taxon>
        <taxon>Fabales</taxon>
        <taxon>Fabaceae</taxon>
        <taxon>Papilionoideae</taxon>
        <taxon>50 kb inversion clade</taxon>
        <taxon>NPAAA clade</taxon>
        <taxon>Hologalegina</taxon>
        <taxon>IRL clade</taxon>
        <taxon>Trifolieae</taxon>
        <taxon>Trifolium</taxon>
    </lineage>
</organism>
<dbReference type="Proteomes" id="UP001177021">
    <property type="component" value="Unassembled WGS sequence"/>
</dbReference>